<evidence type="ECO:0000256" key="6">
    <source>
        <dbReference type="ARBA" id="ARBA00034617"/>
    </source>
</evidence>
<comment type="caution">
    <text evidence="13">The sequence shown here is derived from an EMBL/GenBank/DDBJ whole genome shotgun (WGS) entry which is preliminary data.</text>
</comment>
<dbReference type="Pfam" id="PF00580">
    <property type="entry name" value="UvrD-helicase"/>
    <property type="match status" value="2"/>
</dbReference>
<dbReference type="GO" id="GO:0003677">
    <property type="term" value="F:DNA binding"/>
    <property type="evidence" value="ECO:0007669"/>
    <property type="project" value="InterPro"/>
</dbReference>
<dbReference type="EC" id="5.6.2.4" evidence="7"/>
<dbReference type="GO" id="GO:0005524">
    <property type="term" value="F:ATP binding"/>
    <property type="evidence" value="ECO:0007669"/>
    <property type="project" value="UniProtKB-UniRule"/>
</dbReference>
<gene>
    <name evidence="13" type="ORF">DOZ80_10585</name>
</gene>
<evidence type="ECO:0000256" key="8">
    <source>
        <dbReference type="ARBA" id="ARBA00034923"/>
    </source>
</evidence>
<dbReference type="PANTHER" id="PTHR11070:SF2">
    <property type="entry name" value="ATP-DEPENDENT DNA HELICASE SRS2"/>
    <property type="match status" value="1"/>
</dbReference>
<comment type="catalytic activity">
    <reaction evidence="6">
        <text>Couples ATP hydrolysis with the unwinding of duplex DNA by translocating in the 3'-5' direction.</text>
        <dbReference type="EC" id="5.6.2.4"/>
    </reaction>
</comment>
<dbReference type="InterPro" id="IPR014016">
    <property type="entry name" value="UvrD-like_ATP-bd"/>
</dbReference>
<dbReference type="PROSITE" id="PS51198">
    <property type="entry name" value="UVRD_HELICASE_ATP_BIND"/>
    <property type="match status" value="1"/>
</dbReference>
<keyword evidence="1 10" id="KW-0547">Nucleotide-binding</keyword>
<dbReference type="CDD" id="cd17932">
    <property type="entry name" value="DEXQc_UvrD"/>
    <property type="match status" value="1"/>
</dbReference>
<reference evidence="13 14" key="1">
    <citation type="submission" date="2018-06" db="EMBL/GenBank/DDBJ databases">
        <authorList>
            <person name="Zhirakovskaya E."/>
        </authorList>
    </citation>
    <scope>NUCLEOTIDE SEQUENCE [LARGE SCALE GENOMIC DNA]</scope>
    <source>
        <strain evidence="13 14">LY3</strain>
    </source>
</reference>
<evidence type="ECO:0000256" key="3">
    <source>
        <dbReference type="ARBA" id="ARBA00022806"/>
    </source>
</evidence>
<dbReference type="Proteomes" id="UP000249493">
    <property type="component" value="Unassembled WGS sequence"/>
</dbReference>
<evidence type="ECO:0000313" key="13">
    <source>
        <dbReference type="EMBL" id="RAI70906.1"/>
    </source>
</evidence>
<organism evidence="13 14">
    <name type="scientific">Pseudomonas fluorescens</name>
    <dbReference type="NCBI Taxonomy" id="294"/>
    <lineage>
        <taxon>Bacteria</taxon>
        <taxon>Pseudomonadati</taxon>
        <taxon>Pseudomonadota</taxon>
        <taxon>Gammaproteobacteria</taxon>
        <taxon>Pseudomonadales</taxon>
        <taxon>Pseudomonadaceae</taxon>
        <taxon>Pseudomonas</taxon>
    </lineage>
</organism>
<evidence type="ECO:0000256" key="2">
    <source>
        <dbReference type="ARBA" id="ARBA00022801"/>
    </source>
</evidence>
<dbReference type="EMBL" id="QLIN01000003">
    <property type="protein sequence ID" value="RAI70906.1"/>
    <property type="molecule type" value="Genomic_DNA"/>
</dbReference>
<name>A0A327N9U8_PSEFL</name>
<evidence type="ECO:0000259" key="12">
    <source>
        <dbReference type="PROSITE" id="PS51217"/>
    </source>
</evidence>
<evidence type="ECO:0000256" key="1">
    <source>
        <dbReference type="ARBA" id="ARBA00022741"/>
    </source>
</evidence>
<feature type="binding site" evidence="10">
    <location>
        <begin position="34"/>
        <end position="41"/>
    </location>
    <ligand>
        <name>ATP</name>
        <dbReference type="ChEBI" id="CHEBI:30616"/>
    </ligand>
</feature>
<sequence length="552" mass="62480">MIALNAWRPENGMKFERNALAAISENAHSIALSAGPGAGKTEVLAQRAHYLLSTGQCWYPQRILAISFKTDAARNLRQRVFDRCGQVDGRRVDSNTFHAFAKSLIDKFRPLLTGRDALDAEYSVGMTRKPGTQIHFDDLVPLAIKILRSSEMARSAVRLTYTHVFLDEFQDCTSQQYSLIQEAFMGSGALLTAVGDDKQRIMGWAGALKGVFKRFIEDFQAQPLTLFYNFRSAPRLRRMQNAMVRIMEPASALDDQELLGGEGQIAIHRYATCLDEAEKIGALVQQWIQEEGVAPSSIGILVSKQLDLYGHPLMERLRLLQVPFRNEQLLQDFASEPIVRLILDFLLVVVGDGQAEAQARIASVLNVTGMDDESAYREQQRLRNHVSNVREEARRIGDACTFEQMRRWANDFLTLIGRDTVCMLSHEYRQGGRLRELVKQAYERLQILFFESRTPAQVLAHFVDDDSVKMMTIHKSKGLEFDNVIVLGVENEAFFGDIADERSVFFVAISRAKHRLILTVADYRSHPPGPAKRWDTNRSAQQEFLSYAAPYL</sequence>
<evidence type="ECO:0000259" key="11">
    <source>
        <dbReference type="PROSITE" id="PS51198"/>
    </source>
</evidence>
<protein>
    <recommendedName>
        <fullName evidence="7">DNA 3'-5' helicase</fullName>
        <ecNumber evidence="7">5.6.2.4</ecNumber>
    </recommendedName>
    <alternativeName>
        <fullName evidence="8">DNA 3'-5' helicase II</fullName>
    </alternativeName>
</protein>
<accession>A0A327N9U8</accession>
<keyword evidence="5" id="KW-0413">Isomerase</keyword>
<keyword evidence="4 10" id="KW-0067">ATP-binding</keyword>
<dbReference type="AlphaFoldDB" id="A0A327N9U8"/>
<evidence type="ECO:0000256" key="4">
    <source>
        <dbReference type="ARBA" id="ARBA00022840"/>
    </source>
</evidence>
<dbReference type="InterPro" id="IPR000212">
    <property type="entry name" value="DNA_helicase_UvrD/REP"/>
</dbReference>
<dbReference type="InterPro" id="IPR027417">
    <property type="entry name" value="P-loop_NTPase"/>
</dbReference>
<dbReference type="SUPFAM" id="SSF52540">
    <property type="entry name" value="P-loop containing nucleoside triphosphate hydrolases"/>
    <property type="match status" value="1"/>
</dbReference>
<keyword evidence="3 10" id="KW-0347">Helicase</keyword>
<feature type="domain" description="UvrD-like helicase ATP-binding" evidence="11">
    <location>
        <begin position="13"/>
        <end position="233"/>
    </location>
</feature>
<dbReference type="PANTHER" id="PTHR11070">
    <property type="entry name" value="UVRD / RECB / PCRA DNA HELICASE FAMILY MEMBER"/>
    <property type="match status" value="1"/>
</dbReference>
<dbReference type="RefSeq" id="WP_111282496.1">
    <property type="nucleotide sequence ID" value="NZ_QLIN01000003.1"/>
</dbReference>
<feature type="domain" description="UvrD-like helicase C-terminal" evidence="12">
    <location>
        <begin position="234"/>
        <end position="478"/>
    </location>
</feature>
<dbReference type="Gene3D" id="1.10.486.10">
    <property type="entry name" value="PCRA, domain 4"/>
    <property type="match status" value="1"/>
</dbReference>
<dbReference type="Gene3D" id="3.40.50.300">
    <property type="entry name" value="P-loop containing nucleotide triphosphate hydrolases"/>
    <property type="match status" value="2"/>
</dbReference>
<dbReference type="Pfam" id="PF13361">
    <property type="entry name" value="UvrD_C"/>
    <property type="match status" value="1"/>
</dbReference>
<evidence type="ECO:0000256" key="5">
    <source>
        <dbReference type="ARBA" id="ARBA00023235"/>
    </source>
</evidence>
<evidence type="ECO:0000256" key="7">
    <source>
        <dbReference type="ARBA" id="ARBA00034808"/>
    </source>
</evidence>
<dbReference type="GO" id="GO:0016887">
    <property type="term" value="F:ATP hydrolysis activity"/>
    <property type="evidence" value="ECO:0007669"/>
    <property type="project" value="RHEA"/>
</dbReference>
<keyword evidence="2 10" id="KW-0378">Hydrolase</keyword>
<dbReference type="PROSITE" id="PS51217">
    <property type="entry name" value="UVRD_HELICASE_CTER"/>
    <property type="match status" value="1"/>
</dbReference>
<comment type="catalytic activity">
    <reaction evidence="9">
        <text>ATP + H2O = ADP + phosphate + H(+)</text>
        <dbReference type="Rhea" id="RHEA:13065"/>
        <dbReference type="ChEBI" id="CHEBI:15377"/>
        <dbReference type="ChEBI" id="CHEBI:15378"/>
        <dbReference type="ChEBI" id="CHEBI:30616"/>
        <dbReference type="ChEBI" id="CHEBI:43474"/>
        <dbReference type="ChEBI" id="CHEBI:456216"/>
        <dbReference type="EC" id="5.6.2.4"/>
    </reaction>
</comment>
<evidence type="ECO:0000256" key="9">
    <source>
        <dbReference type="ARBA" id="ARBA00048988"/>
    </source>
</evidence>
<dbReference type="GO" id="GO:0043138">
    <property type="term" value="F:3'-5' DNA helicase activity"/>
    <property type="evidence" value="ECO:0007669"/>
    <property type="project" value="UniProtKB-EC"/>
</dbReference>
<dbReference type="InterPro" id="IPR014017">
    <property type="entry name" value="DNA_helicase_UvrD-like_C"/>
</dbReference>
<evidence type="ECO:0000313" key="14">
    <source>
        <dbReference type="Proteomes" id="UP000249493"/>
    </source>
</evidence>
<proteinExistence type="predicted"/>
<evidence type="ECO:0000256" key="10">
    <source>
        <dbReference type="PROSITE-ProRule" id="PRU00560"/>
    </source>
</evidence>